<sequence length="679" mass="79749">MQASVIKLQEIIEGTKQYLVPLFQRPYSWEKAQWQILWDDLIELCKAESPRPHFMGSIVTIPTQSVPEGVSKYLLIDGQQRLTTVFILLSVLRDTAKQSQEELAAEIDDTILVNRYKKGLDYYKIQPTQADRVAFQKIINSESQVNESGILECYRFFEKKIRQNRSTLDLQRIKKVICSNLSLVSVVLSVDDDPYLVFESLNAKGRNLTQADLIRNYFFMRIHPEHQESVYAKYWQPMQDLLDENLTEFIRHYLTKTGVEIKQNEIYFHIKDRISANNATSYLEDLSTFSEYYSKFLKPEREPNKIVRKYLQRLNILEVATVYPFLLNCYDDWMKNRLTEQEFVSVLQILENFILRRFVCNVQTRGLNRIFALLYSQVSKSTDLASASFVERLKLTLQNRDYPKDAEFRARLIDVKLYGSNRSKKGKLILESIEESFKHKEQVIFDDLSIEHIMPQTPNDWWQEHLQEYLGENWAVEHELLLHTVGNLTLTAYNPELSNDSFPDKKKRFENSHLELNKYFQSKKSWWKKDIEERAENLTNIALQIWSYFGDEVQSSQSSSLNTTMPTGKIPKSLYIFGQEFPVKSWRDVLEVTLNTIADLEPDYFKNIMQQFPRFVGRDEKDFRSTRKLHNGAFIEVNLSAQNIRTFCLKAIETAELSAEEWRVETQESNTNKGKAKKP</sequence>
<evidence type="ECO:0000313" key="3">
    <source>
        <dbReference type="EMBL" id="MFB2835226.1"/>
    </source>
</evidence>
<comment type="caution">
    <text evidence="3">The sequence shown here is derived from an EMBL/GenBank/DDBJ whole genome shotgun (WGS) entry which is preliminary data.</text>
</comment>
<dbReference type="EMBL" id="JBHFNT010000100">
    <property type="protein sequence ID" value="MFB2835226.1"/>
    <property type="molecule type" value="Genomic_DNA"/>
</dbReference>
<feature type="domain" description="GmrSD restriction endonucleases C-terminal" evidence="2">
    <location>
        <begin position="402"/>
        <end position="540"/>
    </location>
</feature>
<dbReference type="PANTHER" id="PTHR35149">
    <property type="entry name" value="SLL5132 PROTEIN"/>
    <property type="match status" value="1"/>
</dbReference>
<accession>A0ABV4WJU5</accession>
<evidence type="ECO:0000259" key="1">
    <source>
        <dbReference type="Pfam" id="PF03235"/>
    </source>
</evidence>
<protein>
    <submittedName>
        <fullName evidence="3">DUF262 domain-containing protein</fullName>
    </submittedName>
</protein>
<organism evidence="3 4">
    <name type="scientific">Floridaenema evergladense BLCC-F167</name>
    <dbReference type="NCBI Taxonomy" id="3153639"/>
    <lineage>
        <taxon>Bacteria</taxon>
        <taxon>Bacillati</taxon>
        <taxon>Cyanobacteriota</taxon>
        <taxon>Cyanophyceae</taxon>
        <taxon>Oscillatoriophycideae</taxon>
        <taxon>Aerosakkonematales</taxon>
        <taxon>Aerosakkonemataceae</taxon>
        <taxon>Floridanema</taxon>
        <taxon>Floridanema evergladense</taxon>
    </lineage>
</organism>
<proteinExistence type="predicted"/>
<reference evidence="3 4" key="1">
    <citation type="submission" date="2024-09" db="EMBL/GenBank/DDBJ databases">
        <title>Floridaenema gen nov. (Aerosakkonemataceae, Aerosakkonematales ord. nov., Cyanobacteria) from benthic tropical and subtropical fresh waters, with the description of four new species.</title>
        <authorList>
            <person name="Moretto J.A."/>
            <person name="Berthold D.E."/>
            <person name="Lefler F.W."/>
            <person name="Huang I.-S."/>
            <person name="Laughinghouse H. IV."/>
        </authorList>
    </citation>
    <scope>NUCLEOTIDE SEQUENCE [LARGE SCALE GENOMIC DNA]</scope>
    <source>
        <strain evidence="3 4">BLCC-F167</strain>
    </source>
</reference>
<dbReference type="PANTHER" id="PTHR35149:SF2">
    <property type="entry name" value="DUF262 DOMAIN-CONTAINING PROTEIN"/>
    <property type="match status" value="1"/>
</dbReference>
<dbReference type="Proteomes" id="UP001576780">
    <property type="component" value="Unassembled WGS sequence"/>
</dbReference>
<dbReference type="InterPro" id="IPR004919">
    <property type="entry name" value="GmrSD_N"/>
</dbReference>
<evidence type="ECO:0000259" key="2">
    <source>
        <dbReference type="Pfam" id="PF07510"/>
    </source>
</evidence>
<dbReference type="InterPro" id="IPR011089">
    <property type="entry name" value="GmrSD_C"/>
</dbReference>
<evidence type="ECO:0000313" key="4">
    <source>
        <dbReference type="Proteomes" id="UP001576780"/>
    </source>
</evidence>
<dbReference type="Pfam" id="PF07510">
    <property type="entry name" value="GmrSD_C"/>
    <property type="match status" value="1"/>
</dbReference>
<keyword evidence="4" id="KW-1185">Reference proteome</keyword>
<feature type="domain" description="GmrSD restriction endonucleases N-terminal" evidence="1">
    <location>
        <begin position="9"/>
        <end position="219"/>
    </location>
</feature>
<dbReference type="RefSeq" id="WP_413277646.1">
    <property type="nucleotide sequence ID" value="NZ_JBHFNT010000100.1"/>
</dbReference>
<dbReference type="Pfam" id="PF03235">
    <property type="entry name" value="GmrSD_N"/>
    <property type="match status" value="1"/>
</dbReference>
<gene>
    <name evidence="3" type="ORF">ACE1CA_11910</name>
</gene>
<name>A0ABV4WJU5_9CYAN</name>